<gene>
    <name evidence="10" type="ORF">LOTGIDRAFT_141357</name>
</gene>
<evidence type="ECO:0000256" key="1">
    <source>
        <dbReference type="ARBA" id="ARBA00006768"/>
    </source>
</evidence>
<dbReference type="OrthoDB" id="200349at2759"/>
<dbReference type="SUPFAM" id="SSF48208">
    <property type="entry name" value="Six-hairpin glycosidases"/>
    <property type="match status" value="1"/>
</dbReference>
<accession>V4AYH3</accession>
<dbReference type="HOGENOM" id="CLU_006285_4_2_1"/>
<evidence type="ECO:0000313" key="11">
    <source>
        <dbReference type="Proteomes" id="UP000030746"/>
    </source>
</evidence>
<dbReference type="Gene3D" id="1.50.10.10">
    <property type="match status" value="1"/>
</dbReference>
<evidence type="ECO:0000256" key="4">
    <source>
        <dbReference type="ARBA" id="ARBA00051415"/>
    </source>
</evidence>
<dbReference type="GO" id="GO:0005975">
    <property type="term" value="P:carbohydrate metabolic process"/>
    <property type="evidence" value="ECO:0007669"/>
    <property type="project" value="InterPro"/>
</dbReference>
<dbReference type="InterPro" id="IPR005195">
    <property type="entry name" value="Glyco_hydro_65_M"/>
</dbReference>
<dbReference type="CTD" id="20234423"/>
<comment type="catalytic activity">
    <reaction evidence="4">
        <text>(5R)-5-O-[alpha-D-glucosyl-(1-&gt;2)-beta-D-galactosyl]-5-hydroxy-L-lysyl-[collagen] + H2O = (5R)-5-O-(beta-D-galactosyl)-5-hydroxy-L-lysyl-[collagen] + D-glucose</text>
        <dbReference type="Rhea" id="RHEA:11068"/>
        <dbReference type="Rhea" id="RHEA-COMP:12753"/>
        <dbReference type="Rhea" id="RHEA-COMP:12754"/>
        <dbReference type="ChEBI" id="CHEBI:4167"/>
        <dbReference type="ChEBI" id="CHEBI:15377"/>
        <dbReference type="ChEBI" id="CHEBI:133443"/>
        <dbReference type="ChEBI" id="CHEBI:133452"/>
        <dbReference type="EC" id="3.2.1.107"/>
    </reaction>
</comment>
<dbReference type="STRING" id="225164.V4AYH3"/>
<dbReference type="OMA" id="ETQYHPE"/>
<name>V4AYH3_LOTGI</name>
<evidence type="ECO:0000313" key="10">
    <source>
        <dbReference type="EMBL" id="ESP00136.1"/>
    </source>
</evidence>
<dbReference type="KEGG" id="lgi:LOTGIDRAFT_141357"/>
<dbReference type="GeneID" id="20234423"/>
<dbReference type="InterPro" id="IPR008928">
    <property type="entry name" value="6-hairpin_glycosidase_sf"/>
</dbReference>
<evidence type="ECO:0000256" key="6">
    <source>
        <dbReference type="ARBA" id="ARBA00066430"/>
    </source>
</evidence>
<dbReference type="FunFam" id="1.50.10.10:FF:000023">
    <property type="entry name" value="Protein-glucosylgalactosylhydroxylysine glucosidase"/>
    <property type="match status" value="1"/>
</dbReference>
<dbReference type="Pfam" id="PF03632">
    <property type="entry name" value="Glyco_hydro_65m"/>
    <property type="match status" value="1"/>
</dbReference>
<dbReference type="InterPro" id="IPR012341">
    <property type="entry name" value="6hp_glycosidase-like_sf"/>
</dbReference>
<keyword evidence="3" id="KW-0326">Glycosidase</keyword>
<evidence type="ECO:0000256" key="8">
    <source>
        <dbReference type="ARBA" id="ARBA00079982"/>
    </source>
</evidence>
<comment type="function">
    <text evidence="5">Catalyzes the hydrolysis of glucose from the disaccharide unit linked to hydroxylysine residues of collagen and collagen-like proteins.</text>
</comment>
<dbReference type="EC" id="3.2.1.107" evidence="6"/>
<comment type="similarity">
    <text evidence="1">Belongs to the glycosyl hydrolase 65 family.</text>
</comment>
<dbReference type="Proteomes" id="UP000030746">
    <property type="component" value="Unassembled WGS sequence"/>
</dbReference>
<dbReference type="PANTHER" id="PTHR11051:SF8">
    <property type="entry name" value="PROTEIN-GLUCOSYLGALACTOSYLHYDROXYLYSINE GLUCOSIDASE"/>
    <property type="match status" value="1"/>
</dbReference>
<protein>
    <recommendedName>
        <fullName evidence="7">Protein-glucosylgalactosylhydroxylysine glucosidase</fullName>
        <ecNumber evidence="6">3.2.1.107</ecNumber>
    </recommendedName>
    <alternativeName>
        <fullName evidence="8">Acid trehalase-like protein 1</fullName>
    </alternativeName>
</protein>
<feature type="non-terminal residue" evidence="10">
    <location>
        <position position="1"/>
    </location>
</feature>
<evidence type="ECO:0000256" key="5">
    <source>
        <dbReference type="ARBA" id="ARBA00053339"/>
    </source>
</evidence>
<keyword evidence="11" id="KW-1185">Reference proteome</keyword>
<organism evidence="10 11">
    <name type="scientific">Lottia gigantea</name>
    <name type="common">Giant owl limpet</name>
    <dbReference type="NCBI Taxonomy" id="225164"/>
    <lineage>
        <taxon>Eukaryota</taxon>
        <taxon>Metazoa</taxon>
        <taxon>Spiralia</taxon>
        <taxon>Lophotrochozoa</taxon>
        <taxon>Mollusca</taxon>
        <taxon>Gastropoda</taxon>
        <taxon>Patellogastropoda</taxon>
        <taxon>Lottioidea</taxon>
        <taxon>Lottiidae</taxon>
        <taxon>Lottia</taxon>
    </lineage>
</organism>
<evidence type="ECO:0000256" key="3">
    <source>
        <dbReference type="ARBA" id="ARBA00023295"/>
    </source>
</evidence>
<evidence type="ECO:0000256" key="2">
    <source>
        <dbReference type="ARBA" id="ARBA00022801"/>
    </source>
</evidence>
<proteinExistence type="inferred from homology"/>
<reference evidence="10 11" key="1">
    <citation type="journal article" date="2013" name="Nature">
        <title>Insights into bilaterian evolution from three spiralian genomes.</title>
        <authorList>
            <person name="Simakov O."/>
            <person name="Marletaz F."/>
            <person name="Cho S.J."/>
            <person name="Edsinger-Gonzales E."/>
            <person name="Havlak P."/>
            <person name="Hellsten U."/>
            <person name="Kuo D.H."/>
            <person name="Larsson T."/>
            <person name="Lv J."/>
            <person name="Arendt D."/>
            <person name="Savage R."/>
            <person name="Osoegawa K."/>
            <person name="de Jong P."/>
            <person name="Grimwood J."/>
            <person name="Chapman J.A."/>
            <person name="Shapiro H."/>
            <person name="Aerts A."/>
            <person name="Otillar R.P."/>
            <person name="Terry A.Y."/>
            <person name="Boore J.L."/>
            <person name="Grigoriev I.V."/>
            <person name="Lindberg D.R."/>
            <person name="Seaver E.C."/>
            <person name="Weisblat D.A."/>
            <person name="Putnam N.H."/>
            <person name="Rokhsar D.S."/>
        </authorList>
    </citation>
    <scope>NUCLEOTIDE SEQUENCE [LARGE SCALE GENOMIC DNA]</scope>
</reference>
<dbReference type="EMBL" id="KB200846">
    <property type="protein sequence ID" value="ESP00136.1"/>
    <property type="molecule type" value="Genomic_DNA"/>
</dbReference>
<evidence type="ECO:0000259" key="9">
    <source>
        <dbReference type="Pfam" id="PF03632"/>
    </source>
</evidence>
<feature type="domain" description="Glycoside hydrolase family 65 central catalytic" evidence="9">
    <location>
        <begin position="277"/>
        <end position="483"/>
    </location>
</feature>
<evidence type="ECO:0000256" key="7">
    <source>
        <dbReference type="ARBA" id="ARBA00071505"/>
    </source>
</evidence>
<dbReference type="PANTHER" id="PTHR11051">
    <property type="entry name" value="GLYCOSYL HYDROLASE-RELATED"/>
    <property type="match status" value="1"/>
</dbReference>
<dbReference type="RefSeq" id="XP_009049172.1">
    <property type="nucleotide sequence ID" value="XM_009050924.1"/>
</dbReference>
<dbReference type="GO" id="GO:0047402">
    <property type="term" value="F:protein-glucosylgalactosylhydroxylysine glucosidase activity"/>
    <property type="evidence" value="ECO:0007669"/>
    <property type="project" value="UniProtKB-EC"/>
</dbReference>
<keyword evidence="2" id="KW-0378">Hydrolase</keyword>
<dbReference type="AlphaFoldDB" id="V4AYH3"/>
<dbReference type="Gene3D" id="2.60.420.10">
    <property type="entry name" value="Maltose phosphorylase, domain 3"/>
    <property type="match status" value="1"/>
</dbReference>
<sequence>VYLYSSLPDDPRLMPEIGNGHVATVIQSDTICMNGLYNGANTSSSRARIPSLVSFTVDSVQPNPGNFTKKYVLDMKNGVFREKFHSEYVDLEVRTYAHRLVSRVFVVAVDINQIKPLADNITINYHLNTGQPSTDIRLAPPVCKNYAWYTGETVEAEYPDIKPTTPVVIVYDQFNPLSIPSFLSGVTAYWFVSIGVNLTEAQFYYEKAQDLFTNGSIYSSHVKAWEELWNNGRIDVEGNRNLSTSIYSSLYYLLSSVPSHPDQYNWPFMGMAPGGLAHGTMGDDYAGHVFWDQDTWMFPSIMLLHSTIGKILVQSRLDKLTTARLLAKYRGFPGAVFPWESAYTGLPTSTSETCSINEIHISADVSLALRQYLFLTNDSDFLEHGGADTLIDLATFWVARVTVNPDTKLYEIHDVMGPDEYHYHINNSAYTNTAARLAIETGVTAMIRRGQSPPSHWTDIINNMYIPLDNQYQYHPEYDGYSRGTVVKQADVILLGFPLMAQTSTIVTQNDLKYYASVTLSGPAMTWGMFAVNWLEQGDSMTANKYFYKQFGNIRPPFNVWTENADGSGAVNFHTGMGGYLQSILFGYGGIRVLEDRLNFDPQLMSSVISWNITGLDYGGNSFDMKFDRENMFITLTKSQHPVAVYLYGSKTQESCILHQTQTFLRQKAAFIKL</sequence>